<dbReference type="Pfam" id="PF13439">
    <property type="entry name" value="Glyco_transf_4"/>
    <property type="match status" value="1"/>
</dbReference>
<evidence type="ECO:0000313" key="3">
    <source>
        <dbReference type="EMBL" id="RKX69363.1"/>
    </source>
</evidence>
<dbReference type="InterPro" id="IPR028098">
    <property type="entry name" value="Glyco_trans_4-like_N"/>
</dbReference>
<protein>
    <recommendedName>
        <fullName evidence="5">Glycosyltransferase family 1 protein</fullName>
    </recommendedName>
</protein>
<evidence type="ECO:0000259" key="2">
    <source>
        <dbReference type="Pfam" id="PF13439"/>
    </source>
</evidence>
<dbReference type="Proteomes" id="UP000268469">
    <property type="component" value="Unassembled WGS sequence"/>
</dbReference>
<evidence type="ECO:0000313" key="4">
    <source>
        <dbReference type="Proteomes" id="UP000268469"/>
    </source>
</evidence>
<gene>
    <name evidence="3" type="ORF">DRP53_08370</name>
</gene>
<dbReference type="Gene3D" id="3.40.50.2000">
    <property type="entry name" value="Glycogen Phosphorylase B"/>
    <property type="match status" value="2"/>
</dbReference>
<dbReference type="PANTHER" id="PTHR45947:SF3">
    <property type="entry name" value="SULFOQUINOVOSYL TRANSFERASE SQD2"/>
    <property type="match status" value="1"/>
</dbReference>
<feature type="domain" description="Glycosyltransferase subfamily 4-like N-terminal" evidence="2">
    <location>
        <begin position="16"/>
        <end position="176"/>
    </location>
</feature>
<comment type="caution">
    <text evidence="3">The sequence shown here is derived from an EMBL/GenBank/DDBJ whole genome shotgun (WGS) entry which is preliminary data.</text>
</comment>
<dbReference type="GO" id="GO:0016757">
    <property type="term" value="F:glycosyltransferase activity"/>
    <property type="evidence" value="ECO:0007669"/>
    <property type="project" value="InterPro"/>
</dbReference>
<dbReference type="PANTHER" id="PTHR45947">
    <property type="entry name" value="SULFOQUINOVOSYL TRANSFERASE SQD2"/>
    <property type="match status" value="1"/>
</dbReference>
<dbReference type="InterPro" id="IPR001296">
    <property type="entry name" value="Glyco_trans_1"/>
</dbReference>
<dbReference type="InterPro" id="IPR050194">
    <property type="entry name" value="Glycosyltransferase_grp1"/>
</dbReference>
<evidence type="ECO:0008006" key="5">
    <source>
        <dbReference type="Google" id="ProtNLM"/>
    </source>
</evidence>
<dbReference type="EMBL" id="QNBE01000089">
    <property type="protein sequence ID" value="RKX69363.1"/>
    <property type="molecule type" value="Genomic_DNA"/>
</dbReference>
<dbReference type="AlphaFoldDB" id="A0A660SFE8"/>
<proteinExistence type="predicted"/>
<feature type="domain" description="Glycosyl transferase family 1" evidence="1">
    <location>
        <begin position="199"/>
        <end position="352"/>
    </location>
</feature>
<accession>A0A660SFE8</accession>
<dbReference type="SUPFAM" id="SSF53756">
    <property type="entry name" value="UDP-Glycosyltransferase/glycogen phosphorylase"/>
    <property type="match status" value="1"/>
</dbReference>
<organism evidence="3 4">
    <name type="scientific">candidate division WOR-3 bacterium</name>
    <dbReference type="NCBI Taxonomy" id="2052148"/>
    <lineage>
        <taxon>Bacteria</taxon>
        <taxon>Bacteria division WOR-3</taxon>
    </lineage>
</organism>
<dbReference type="Pfam" id="PF00534">
    <property type="entry name" value="Glycos_transf_1"/>
    <property type="match status" value="1"/>
</dbReference>
<evidence type="ECO:0000259" key="1">
    <source>
        <dbReference type="Pfam" id="PF00534"/>
    </source>
</evidence>
<sequence>MHIVQFIPHFLVSHEGTSVFVKGLSKAIVNLGHKVTIITYKVGTNLSKQNFQIINFRLRRCHPFAIPHDFRSAILNNTMNMDIIILHRIFNTWNLPVAFFAKKAGIPYVVVPHDPYNPVVFGTKYLIKHIYFRLFERSLLRGAASIHLLLPEHGRYIKRFGVQTPFFVAPNGFDPEEVPSQIKLHSVSKPLGIPKIMRILFLGRIDAYHKGLDLLLISFARFTKECNVRATLSLVGKDWGDVKKLRKLSLNLSIENQVLFCGPLSKNSYEIISQYDILVLPSRFDGFGLSVLEAMVCGKPILVSTAAGIARYVDQIQCGITVDPNPESIFQGLCKLWENRRSWVMIGQRGREFAFQNLTWDRIAPKIVANYNKILTERRNG</sequence>
<reference evidence="3 4" key="1">
    <citation type="submission" date="2018-06" db="EMBL/GenBank/DDBJ databases">
        <title>Extensive metabolic versatility and redundancy in microbially diverse, dynamic hydrothermal sediments.</title>
        <authorList>
            <person name="Dombrowski N."/>
            <person name="Teske A."/>
            <person name="Baker B.J."/>
        </authorList>
    </citation>
    <scope>NUCLEOTIDE SEQUENCE [LARGE SCALE GENOMIC DNA]</scope>
    <source>
        <strain evidence="3">B36_G15</strain>
    </source>
</reference>
<name>A0A660SFE8_UNCW3</name>